<proteinExistence type="predicted"/>
<keyword evidence="2" id="KW-1185">Reference proteome</keyword>
<dbReference type="InterPro" id="IPR011042">
    <property type="entry name" value="6-blade_b-propeller_TolB-like"/>
</dbReference>
<name>A0A1I5A8Q9_9FLAO</name>
<organism evidence="1 2">
    <name type="scientific">Salegentibacter flavus</name>
    <dbReference type="NCBI Taxonomy" id="287099"/>
    <lineage>
        <taxon>Bacteria</taxon>
        <taxon>Pseudomonadati</taxon>
        <taxon>Bacteroidota</taxon>
        <taxon>Flavobacteriia</taxon>
        <taxon>Flavobacteriales</taxon>
        <taxon>Flavobacteriaceae</taxon>
        <taxon>Salegentibacter</taxon>
    </lineage>
</organism>
<evidence type="ECO:0008006" key="3">
    <source>
        <dbReference type="Google" id="ProtNLM"/>
    </source>
</evidence>
<dbReference type="STRING" id="287099.SAMN05660413_01724"/>
<dbReference type="RefSeq" id="WP_093408383.1">
    <property type="nucleotide sequence ID" value="NZ_FOVL01000009.1"/>
</dbReference>
<dbReference type="EMBL" id="FOVL01000009">
    <property type="protein sequence ID" value="SFN58529.1"/>
    <property type="molecule type" value="Genomic_DNA"/>
</dbReference>
<protein>
    <recommendedName>
        <fullName evidence="3">SdiA-regulated</fullName>
    </recommendedName>
</protein>
<evidence type="ECO:0000313" key="1">
    <source>
        <dbReference type="EMBL" id="SFN58529.1"/>
    </source>
</evidence>
<accession>A0A1I5A8Q9</accession>
<sequence>MNHFKILAFLAIFLLWSCEDYGQLKKIQHLPATLKEVSGMEKFPKSDLIWMINDSGNKNILYGLQPGNSTLKTIAITNAENKDWEDLARDTSGNLYIGDFGNNRNKREDLVIYKVKNPEGNTSGKTTATKIIFALEDQTEYPPKRKNRNFDIEAFVHLNGNLYLFTKNRSSKSNGVSKIYRLTDQPGESTAELIGEFQSCKKKSCWITGAAVSPDRKRLALLTNKSVHIISDFKDDNFTTGKTTHLEFGHNSQKESIIFKDDSTIYVADEQTGAFGRNLYEFSLN</sequence>
<dbReference type="AlphaFoldDB" id="A0A1I5A8Q9"/>
<reference evidence="1 2" key="1">
    <citation type="submission" date="2016-10" db="EMBL/GenBank/DDBJ databases">
        <authorList>
            <person name="de Groot N.N."/>
        </authorList>
    </citation>
    <scope>NUCLEOTIDE SEQUENCE [LARGE SCALE GENOMIC DNA]</scope>
    <source>
        <strain evidence="1 2">DSM 17794</strain>
    </source>
</reference>
<dbReference type="Proteomes" id="UP000199153">
    <property type="component" value="Unassembled WGS sequence"/>
</dbReference>
<dbReference type="Gene3D" id="2.120.10.30">
    <property type="entry name" value="TolB, C-terminal domain"/>
    <property type="match status" value="1"/>
</dbReference>
<evidence type="ECO:0000313" key="2">
    <source>
        <dbReference type="Proteomes" id="UP000199153"/>
    </source>
</evidence>
<gene>
    <name evidence="1" type="ORF">SAMN05660413_01724</name>
</gene>
<dbReference type="SUPFAM" id="SSF101898">
    <property type="entry name" value="NHL repeat"/>
    <property type="match status" value="1"/>
</dbReference>
<dbReference type="OrthoDB" id="5599486at2"/>